<protein>
    <submittedName>
        <fullName evidence="1">Uncharacterized protein</fullName>
    </submittedName>
</protein>
<dbReference type="RefSeq" id="WP_156729932.1">
    <property type="nucleotide sequence ID" value="NZ_CACRSZ010000049.1"/>
</dbReference>
<dbReference type="EMBL" id="CACRSZ010000049">
    <property type="protein sequence ID" value="VYT25948.1"/>
    <property type="molecule type" value="Genomic_DNA"/>
</dbReference>
<accession>A0A6N2V701</accession>
<organism evidence="1">
    <name type="scientific">Bacteroides faecis</name>
    <dbReference type="NCBI Taxonomy" id="674529"/>
    <lineage>
        <taxon>Bacteria</taxon>
        <taxon>Pseudomonadati</taxon>
        <taxon>Bacteroidota</taxon>
        <taxon>Bacteroidia</taxon>
        <taxon>Bacteroidales</taxon>
        <taxon>Bacteroidaceae</taxon>
        <taxon>Bacteroides</taxon>
    </lineage>
</organism>
<dbReference type="AlphaFoldDB" id="A0A6N2V701"/>
<evidence type="ECO:0000313" key="1">
    <source>
        <dbReference type="EMBL" id="VYT25948.1"/>
    </source>
</evidence>
<sequence length="136" mass="15659">MKNLLNPSIQFTDPDTLQFCLPLSDKEFWYCEPNCCHDKLLPESDSTERIIYDMLCGYPGELIRLSSVVAEVKEFISNGRLWCSGDISIDDIDDKERLELLQAYGYSLDSFSTGAERNQIICESYFETYCVTDFCD</sequence>
<proteinExistence type="predicted"/>
<reference evidence="1" key="1">
    <citation type="submission" date="2019-11" db="EMBL/GenBank/DDBJ databases">
        <authorList>
            <person name="Feng L."/>
        </authorList>
    </citation>
    <scope>NUCLEOTIDE SEQUENCE</scope>
    <source>
        <strain evidence="1">BfaecisLFYP10</strain>
    </source>
</reference>
<name>A0A6N2V701_9BACE</name>
<gene>
    <name evidence="1" type="ORF">BFLFYP10_02049</name>
</gene>